<keyword evidence="3" id="KW-0732">Signal</keyword>
<feature type="region of interest" description="Disordered" evidence="2">
    <location>
        <begin position="50"/>
        <end position="93"/>
    </location>
</feature>
<evidence type="ECO:0000259" key="4">
    <source>
        <dbReference type="Pfam" id="PF00004"/>
    </source>
</evidence>
<proteinExistence type="inferred from homology"/>
<dbReference type="InterPro" id="IPR027417">
    <property type="entry name" value="P-loop_NTPase"/>
</dbReference>
<dbReference type="SUPFAM" id="SSF52540">
    <property type="entry name" value="P-loop containing nucleoside triphosphate hydrolases"/>
    <property type="match status" value="1"/>
</dbReference>
<name>A0ABR0IUN8_9EURO</name>
<evidence type="ECO:0000313" key="5">
    <source>
        <dbReference type="EMBL" id="KAK5048791.1"/>
    </source>
</evidence>
<organism evidence="5 6">
    <name type="scientific">Exophiala sideris</name>
    <dbReference type="NCBI Taxonomy" id="1016849"/>
    <lineage>
        <taxon>Eukaryota</taxon>
        <taxon>Fungi</taxon>
        <taxon>Dikarya</taxon>
        <taxon>Ascomycota</taxon>
        <taxon>Pezizomycotina</taxon>
        <taxon>Eurotiomycetes</taxon>
        <taxon>Chaetothyriomycetidae</taxon>
        <taxon>Chaetothyriales</taxon>
        <taxon>Herpotrichiellaceae</taxon>
        <taxon>Exophiala</taxon>
    </lineage>
</organism>
<dbReference type="InterPro" id="IPR050747">
    <property type="entry name" value="Mitochondrial_chaperone_BCS1"/>
</dbReference>
<accession>A0ABR0IUN8</accession>
<keyword evidence="6" id="KW-1185">Reference proteome</keyword>
<dbReference type="InterPro" id="IPR003959">
    <property type="entry name" value="ATPase_AAA_core"/>
</dbReference>
<keyword evidence="1" id="KW-0547">Nucleotide-binding</keyword>
<dbReference type="Gene3D" id="3.40.50.300">
    <property type="entry name" value="P-loop containing nucleotide triphosphate hydrolases"/>
    <property type="match status" value="1"/>
</dbReference>
<comment type="caution">
    <text evidence="5">The sequence shown here is derived from an EMBL/GenBank/DDBJ whole genome shotgun (WGS) entry which is preliminary data.</text>
</comment>
<reference evidence="5 6" key="1">
    <citation type="submission" date="2023-08" db="EMBL/GenBank/DDBJ databases">
        <title>Black Yeasts Isolated from many extreme environments.</title>
        <authorList>
            <person name="Coleine C."/>
            <person name="Stajich J.E."/>
            <person name="Selbmann L."/>
        </authorList>
    </citation>
    <scope>NUCLEOTIDE SEQUENCE [LARGE SCALE GENOMIC DNA]</scope>
    <source>
        <strain evidence="5 6">CCFEE 6328</strain>
    </source>
</reference>
<feature type="chain" id="PRO_5046931443" description="ATPase AAA-type core domain-containing protein" evidence="3">
    <location>
        <begin position="20"/>
        <end position="138"/>
    </location>
</feature>
<comment type="similarity">
    <text evidence="1">Belongs to the AAA ATPase family.</text>
</comment>
<dbReference type="Proteomes" id="UP001345691">
    <property type="component" value="Unassembled WGS sequence"/>
</dbReference>
<feature type="signal peptide" evidence="3">
    <location>
        <begin position="1"/>
        <end position="19"/>
    </location>
</feature>
<dbReference type="Pfam" id="PF00004">
    <property type="entry name" value="AAA"/>
    <property type="match status" value="1"/>
</dbReference>
<dbReference type="InterPro" id="IPR003960">
    <property type="entry name" value="ATPase_AAA_CS"/>
</dbReference>
<dbReference type="PANTHER" id="PTHR23070">
    <property type="entry name" value="BCS1 AAA-TYPE ATPASE"/>
    <property type="match status" value="1"/>
</dbReference>
<feature type="compositionally biased region" description="Basic and acidic residues" evidence="2">
    <location>
        <begin position="68"/>
        <end position="83"/>
    </location>
</feature>
<sequence length="138" mass="14998">MSFALAGVFGLPIFCLSLSDSSMTKEDMKSLLNMLSPWCIVLLEDIDSAGVSRQRTQRSDKGIPISKESAKYVDQKSSEDRAPSGDLQRPSDSKISLSGLLNAIDGVAAAEGRVLIMTTNYRDQLDEALVRPGRVDMT</sequence>
<dbReference type="EMBL" id="JAVRRF010000052">
    <property type="protein sequence ID" value="KAK5048791.1"/>
    <property type="molecule type" value="Genomic_DNA"/>
</dbReference>
<protein>
    <recommendedName>
        <fullName evidence="4">ATPase AAA-type core domain-containing protein</fullName>
    </recommendedName>
</protein>
<gene>
    <name evidence="5" type="ORF">LTR69_011290</name>
</gene>
<feature type="domain" description="ATPase AAA-type core" evidence="4">
    <location>
        <begin position="5"/>
        <end position="137"/>
    </location>
</feature>
<evidence type="ECO:0000256" key="1">
    <source>
        <dbReference type="RuleBase" id="RU003651"/>
    </source>
</evidence>
<evidence type="ECO:0000256" key="3">
    <source>
        <dbReference type="SAM" id="SignalP"/>
    </source>
</evidence>
<evidence type="ECO:0000256" key="2">
    <source>
        <dbReference type="SAM" id="MobiDB-lite"/>
    </source>
</evidence>
<dbReference type="PROSITE" id="PS00674">
    <property type="entry name" value="AAA"/>
    <property type="match status" value="1"/>
</dbReference>
<keyword evidence="1" id="KW-0067">ATP-binding</keyword>
<evidence type="ECO:0000313" key="6">
    <source>
        <dbReference type="Proteomes" id="UP001345691"/>
    </source>
</evidence>